<evidence type="ECO:0000259" key="7">
    <source>
        <dbReference type="PROSITE" id="PS50850"/>
    </source>
</evidence>
<dbReference type="InterPro" id="IPR036259">
    <property type="entry name" value="MFS_trans_sf"/>
</dbReference>
<comment type="subcellular location">
    <subcellularLocation>
        <location evidence="1">Membrane</location>
        <topology evidence="1">Multi-pass membrane protein</topology>
    </subcellularLocation>
</comment>
<dbReference type="PANTHER" id="PTHR23502:SF23">
    <property type="entry name" value="FLUCONAZOLE RESISTANCE PROTEIN 1"/>
    <property type="match status" value="1"/>
</dbReference>
<dbReference type="CDD" id="cd17323">
    <property type="entry name" value="MFS_Tpo1_MDR_like"/>
    <property type="match status" value="1"/>
</dbReference>
<gene>
    <name evidence="8" type="primary">FLR1_1</name>
    <name evidence="8" type="ORF">GRS66_000213</name>
</gene>
<sequence>MVYTSTYRHTIVVDLLEYLGIVSNLETLQSAREDETRKPENTDKKECKPDYDIECGPNRSCSESSTDSDSSGSQIEKNDPFRVDWNGPSDPENPQNWPLLKKSLVVFRIMLLTCVTYMGSSIYTPGQEYIQEEFHVGHVVATLNLSLYVLGYGLGPIIFSPLSETARYGRLNLYMVTLFFFMIFQVGCATVHNIGGLIVMRFISGILCSPSLATGGGTVADIISPEMVPLVLGMWSAGAVAAPVLAPLLGAAMVDAKNWRFIFWLLMWLSAATFILLAFFFPETQHHNILYRRALKLRKETGDDRYYTEQDKLDREVDARTFLINTLYRPFKMIIKEPAILAFDLYIAVAYGCFYLFFEAFPIVFVGIYHFSLVEVGLAYMGFCVGCVLAYGLFGILNMRIIVPRFRNGTFTPEAFLIVAMCVCWCLPLSLFLFGWTARVHWILPVISEVFFVLAVFNIFQATFAYLATCYPTYVASVFAGNGFCRASFACAFPLFGRAMYDNLATKNYPVAWGSSLVGFLTLGLAIIPFILYKYGPSLRARSSYTEE</sequence>
<dbReference type="OrthoDB" id="3357846at2759"/>
<keyword evidence="3 6" id="KW-1133">Transmembrane helix</keyword>
<organism evidence="8 9">
    <name type="scientific">Saccharomyces pastorianus</name>
    <name type="common">Lager yeast</name>
    <name type="synonym">Saccharomyces cerevisiae x Saccharomyces eubayanus</name>
    <dbReference type="NCBI Taxonomy" id="27292"/>
    <lineage>
        <taxon>Eukaryota</taxon>
        <taxon>Fungi</taxon>
        <taxon>Dikarya</taxon>
        <taxon>Ascomycota</taxon>
        <taxon>Saccharomycotina</taxon>
        <taxon>Saccharomycetes</taxon>
        <taxon>Saccharomycetales</taxon>
        <taxon>Saccharomycetaceae</taxon>
        <taxon>Saccharomyces</taxon>
    </lineage>
</organism>
<feature type="transmembrane region" description="Helical" evidence="6">
    <location>
        <begin position="227"/>
        <end position="249"/>
    </location>
</feature>
<dbReference type="Pfam" id="PF07690">
    <property type="entry name" value="MFS_1"/>
    <property type="match status" value="1"/>
</dbReference>
<dbReference type="SUPFAM" id="SSF103473">
    <property type="entry name" value="MFS general substrate transporter"/>
    <property type="match status" value="1"/>
</dbReference>
<name>A0A6C1DLN9_SACPS</name>
<dbReference type="EMBL" id="CP048984">
    <property type="protein sequence ID" value="QID78016.1"/>
    <property type="molecule type" value="Genomic_DNA"/>
</dbReference>
<keyword evidence="4 6" id="KW-0472">Membrane</keyword>
<feature type="transmembrane region" description="Helical" evidence="6">
    <location>
        <begin position="136"/>
        <end position="159"/>
    </location>
</feature>
<feature type="transmembrane region" description="Helical" evidence="6">
    <location>
        <begin position="261"/>
        <end position="282"/>
    </location>
</feature>
<dbReference type="NCBIfam" id="TIGR00880">
    <property type="entry name" value="2_A_01_02"/>
    <property type="match status" value="1"/>
</dbReference>
<dbReference type="GO" id="GO:0015244">
    <property type="term" value="F:fluconazole transmembrane transporter activity"/>
    <property type="evidence" value="ECO:0007669"/>
    <property type="project" value="TreeGrafter"/>
</dbReference>
<dbReference type="FunFam" id="1.20.1250.20:FF:000011">
    <property type="entry name" value="MFS multidrug transporter, putative"/>
    <property type="match status" value="1"/>
</dbReference>
<feature type="transmembrane region" description="Helical" evidence="6">
    <location>
        <begin position="415"/>
        <end position="436"/>
    </location>
</feature>
<feature type="transmembrane region" description="Helical" evidence="6">
    <location>
        <begin position="198"/>
        <end position="220"/>
    </location>
</feature>
<evidence type="ECO:0000256" key="2">
    <source>
        <dbReference type="ARBA" id="ARBA00022692"/>
    </source>
</evidence>
<evidence type="ECO:0000256" key="5">
    <source>
        <dbReference type="SAM" id="MobiDB-lite"/>
    </source>
</evidence>
<feature type="transmembrane region" description="Helical" evidence="6">
    <location>
        <begin position="474"/>
        <end position="496"/>
    </location>
</feature>
<dbReference type="AlphaFoldDB" id="A0A6C1DLN9"/>
<evidence type="ECO:0000256" key="4">
    <source>
        <dbReference type="ARBA" id="ARBA00023136"/>
    </source>
</evidence>
<feature type="transmembrane region" description="Helical" evidence="6">
    <location>
        <begin position="442"/>
        <end position="467"/>
    </location>
</feature>
<feature type="transmembrane region" description="Helical" evidence="6">
    <location>
        <begin position="105"/>
        <end position="124"/>
    </location>
</feature>
<dbReference type="Gene3D" id="1.20.1250.20">
    <property type="entry name" value="MFS general substrate transporter like domains"/>
    <property type="match status" value="1"/>
</dbReference>
<dbReference type="InterPro" id="IPR001958">
    <property type="entry name" value="Tet-R_TetA/multi-R_MdtG-like"/>
</dbReference>
<feature type="transmembrane region" description="Helical" evidence="6">
    <location>
        <begin position="511"/>
        <end position="533"/>
    </location>
</feature>
<feature type="compositionally biased region" description="Low complexity" evidence="5">
    <location>
        <begin position="60"/>
        <end position="73"/>
    </location>
</feature>
<feature type="compositionally biased region" description="Basic and acidic residues" evidence="5">
    <location>
        <begin position="31"/>
        <end position="51"/>
    </location>
</feature>
<proteinExistence type="predicted"/>
<feature type="transmembrane region" description="Helical" evidence="6">
    <location>
        <begin position="378"/>
        <end position="403"/>
    </location>
</feature>
<dbReference type="InterPro" id="IPR020846">
    <property type="entry name" value="MFS_dom"/>
</dbReference>
<feature type="domain" description="Major facilitator superfamily (MFS) profile" evidence="7">
    <location>
        <begin position="105"/>
        <end position="542"/>
    </location>
</feature>
<dbReference type="GO" id="GO:0005886">
    <property type="term" value="C:plasma membrane"/>
    <property type="evidence" value="ECO:0007669"/>
    <property type="project" value="UniProtKB-ARBA"/>
</dbReference>
<feature type="transmembrane region" description="Helical" evidence="6">
    <location>
        <begin position="339"/>
        <end position="358"/>
    </location>
</feature>
<protein>
    <submittedName>
        <fullName evidence="8">Multidrug transporter flr1</fullName>
    </submittedName>
</protein>
<accession>A0A6C1DLN9</accession>
<feature type="transmembrane region" description="Helical" evidence="6">
    <location>
        <begin position="171"/>
        <end position="192"/>
    </location>
</feature>
<dbReference type="GO" id="GO:1990961">
    <property type="term" value="P:xenobiotic detoxification by transmembrane export across the plasma membrane"/>
    <property type="evidence" value="ECO:0007669"/>
    <property type="project" value="TreeGrafter"/>
</dbReference>
<dbReference type="GO" id="GO:0042910">
    <property type="term" value="F:xenobiotic transmembrane transporter activity"/>
    <property type="evidence" value="ECO:0007669"/>
    <property type="project" value="InterPro"/>
</dbReference>
<evidence type="ECO:0000313" key="9">
    <source>
        <dbReference type="Proteomes" id="UP000501346"/>
    </source>
</evidence>
<evidence type="ECO:0000256" key="6">
    <source>
        <dbReference type="SAM" id="Phobius"/>
    </source>
</evidence>
<reference evidence="8 9" key="1">
    <citation type="journal article" date="2019" name="BMC Genomics">
        <title>Chromosome level assembly and comparative genome analysis confirm lager-brewing yeasts originated from a single hybridization.</title>
        <authorList>
            <person name="Salazar A.N."/>
            <person name="Gorter de Vries A.R."/>
            <person name="van den Broek M."/>
            <person name="Brouwers N."/>
            <person name="de la Torre Cortes P."/>
            <person name="Kuijpers N.G.A."/>
            <person name="Daran J.G."/>
            <person name="Abeel T."/>
        </authorList>
    </citation>
    <scope>NUCLEOTIDE SEQUENCE [LARGE SCALE GENOMIC DNA]</scope>
    <source>
        <strain evidence="8 9">CBS 1483</strain>
    </source>
</reference>
<dbReference type="InterPro" id="IPR011701">
    <property type="entry name" value="MFS"/>
</dbReference>
<dbReference type="Proteomes" id="UP000501346">
    <property type="component" value="Chromosome ScII"/>
</dbReference>
<evidence type="ECO:0000313" key="8">
    <source>
        <dbReference type="EMBL" id="QID78016.1"/>
    </source>
</evidence>
<evidence type="ECO:0000256" key="3">
    <source>
        <dbReference type="ARBA" id="ARBA00022989"/>
    </source>
</evidence>
<keyword evidence="2 6" id="KW-0812">Transmembrane</keyword>
<dbReference type="PROSITE" id="PS50850">
    <property type="entry name" value="MFS"/>
    <property type="match status" value="1"/>
</dbReference>
<keyword evidence="9" id="KW-1185">Reference proteome</keyword>
<dbReference type="PANTHER" id="PTHR23502">
    <property type="entry name" value="MAJOR FACILITATOR SUPERFAMILY"/>
    <property type="match status" value="1"/>
</dbReference>
<evidence type="ECO:0000256" key="1">
    <source>
        <dbReference type="ARBA" id="ARBA00004141"/>
    </source>
</evidence>
<feature type="region of interest" description="Disordered" evidence="5">
    <location>
        <begin position="30"/>
        <end position="90"/>
    </location>
</feature>